<dbReference type="Gene3D" id="1.10.287.70">
    <property type="match status" value="1"/>
</dbReference>
<evidence type="ECO:0000256" key="3">
    <source>
        <dbReference type="SAM" id="Phobius"/>
    </source>
</evidence>
<feature type="transmembrane region" description="Helical" evidence="3">
    <location>
        <begin position="851"/>
        <end position="870"/>
    </location>
</feature>
<evidence type="ECO:0000256" key="1">
    <source>
        <dbReference type="SAM" id="Coils"/>
    </source>
</evidence>
<organism evidence="4 5">
    <name type="scientific">Euplotes crassus</name>
    <dbReference type="NCBI Taxonomy" id="5936"/>
    <lineage>
        <taxon>Eukaryota</taxon>
        <taxon>Sar</taxon>
        <taxon>Alveolata</taxon>
        <taxon>Ciliophora</taxon>
        <taxon>Intramacronucleata</taxon>
        <taxon>Spirotrichea</taxon>
        <taxon>Hypotrichia</taxon>
        <taxon>Euplotida</taxon>
        <taxon>Euplotidae</taxon>
        <taxon>Moneuplotes</taxon>
    </lineage>
</organism>
<dbReference type="PANTHER" id="PTHR45816:SF4">
    <property type="entry name" value="RYR_IP3R HOMOLOGY ASSOCIATED DOMAIN-CONTAINING PROTEIN"/>
    <property type="match status" value="1"/>
</dbReference>
<protein>
    <submittedName>
        <fullName evidence="4">Uncharacterized protein</fullName>
    </submittedName>
</protein>
<feature type="region of interest" description="Disordered" evidence="2">
    <location>
        <begin position="1"/>
        <end position="156"/>
    </location>
</feature>
<dbReference type="PANTHER" id="PTHR45816">
    <property type="entry name" value="MIR DOMAIN-CONTAINING PROTEIN"/>
    <property type="match status" value="1"/>
</dbReference>
<feature type="compositionally biased region" description="Basic and acidic residues" evidence="2">
    <location>
        <begin position="33"/>
        <end position="63"/>
    </location>
</feature>
<keyword evidence="5" id="KW-1185">Reference proteome</keyword>
<sequence length="1035" mass="120905">MNRQPRPKNGRKRITKKTNPNTQPQNSPNPSGGERRDRTNQDERRGNLDEMEEEMIRGRRDGSENNGVNEDSSVEAPVSPKKETIMNNFVRDSPKMTNNENAPNVTPIERFSDNQRNDRDEVTNEGQEINRGEDSNFAEQNDLGADEEEKEERKDNEVTRLPVIVLNHSFFIRFYKVVLAFDKLYQQISEETQNQGPSDLQEPLDAIGLQLYLDKARQLSHDPQFWADYLKNQSDSQKAKILLDIMAGMLKAGVILLGIKCMIDVLTDLFDLLLEVMYKDQSGQSIRDIHISVYDDCFTILRSGFSKEDQAFLIKGDLSSAYFLLPFTNEADLRESEAKLLKRLNFLKEKVLIMINYLVSAGRSNKEKVMNKGAFRQTIISLMTLNYVQFRILRYDHFVPEVLDRNSTISEIYNINIGFQCYYLVCKLWENNGEENSNIVQERDNEAWLKTYLRLLLGLKFKWSHCKRKSKCSLKCRYRYDIITEKKYKSFENNESLQSCATKFFDSHSSKIQVLMPRDKLVTKYFIITPPFLVLMQSEKNRLWDHANLEIFETFIPSFMKFANSKIHELFAQQTVQSALLCPRDVAKKYNWLTGLTKFTIVLANISLLFTLEVKDGEINRDPELFGMHQKLTKAIHILFSIWFTVLFLYFLSIQSFITSLKPDLTRQQRDAIEARDVDALVDLGVAKLCKMLGSMLKSFGQIFYRESLYQTNRNFWCILICLVISIWSFANFEIICLLLLYPLIFTPWILQVISDIRISWYKIFAIFTYCMTILFWFSVFGYIFYNEDFNELTTDTNIPFMTSLAVVFDSWYKDGVGAFLSDNDRSPVFMEIDDDTKKFNIRIGRLIYDFIFHIIFLVVLISIFGAIIIDKFSEGRAKRDAIELAKKSRCFICDKPSHQILNFEAHCKFTHNVWDYMYYMGYIKLLDKNEIKDPVDIYVNNCLARKDNKWLPAFDKTVRPGNNEELIPIINRINDLERTMCVRTLEISKKLEPIISAKEEDEESKARMNSKIDNMENSIKSIESKLDKILKKME</sequence>
<feature type="compositionally biased region" description="Basic and acidic residues" evidence="2">
    <location>
        <begin position="110"/>
        <end position="134"/>
    </location>
</feature>
<comment type="caution">
    <text evidence="4">The sequence shown here is derived from an EMBL/GenBank/DDBJ whole genome shotgun (WGS) entry which is preliminary data.</text>
</comment>
<keyword evidence="3" id="KW-0472">Membrane</keyword>
<feature type="coiled-coil region" evidence="1">
    <location>
        <begin position="999"/>
        <end position="1033"/>
    </location>
</feature>
<feature type="transmembrane region" description="Helical" evidence="3">
    <location>
        <begin position="635"/>
        <end position="658"/>
    </location>
</feature>
<feature type="transmembrane region" description="Helical" evidence="3">
    <location>
        <begin position="764"/>
        <end position="786"/>
    </location>
</feature>
<dbReference type="Proteomes" id="UP001295684">
    <property type="component" value="Unassembled WGS sequence"/>
</dbReference>
<evidence type="ECO:0000256" key="2">
    <source>
        <dbReference type="SAM" id="MobiDB-lite"/>
    </source>
</evidence>
<evidence type="ECO:0000313" key="4">
    <source>
        <dbReference type="EMBL" id="CAI2362096.1"/>
    </source>
</evidence>
<keyword evidence="3" id="KW-1133">Transmembrane helix</keyword>
<keyword evidence="3" id="KW-0812">Transmembrane</keyword>
<feature type="compositionally biased region" description="Low complexity" evidence="2">
    <location>
        <begin position="18"/>
        <end position="31"/>
    </location>
</feature>
<reference evidence="4" key="1">
    <citation type="submission" date="2023-07" db="EMBL/GenBank/DDBJ databases">
        <authorList>
            <consortium name="AG Swart"/>
            <person name="Singh M."/>
            <person name="Singh A."/>
            <person name="Seah K."/>
            <person name="Emmerich C."/>
        </authorList>
    </citation>
    <scope>NUCLEOTIDE SEQUENCE</scope>
    <source>
        <strain evidence="4">DP1</strain>
    </source>
</reference>
<name>A0AAD1U8G1_EUPCR</name>
<accession>A0AAD1U8G1</accession>
<dbReference type="EMBL" id="CAMPGE010003270">
    <property type="protein sequence ID" value="CAI2362096.1"/>
    <property type="molecule type" value="Genomic_DNA"/>
</dbReference>
<dbReference type="InterPro" id="IPR015925">
    <property type="entry name" value="Ryanodine_IP3_receptor"/>
</dbReference>
<dbReference type="AlphaFoldDB" id="A0AAD1U8G1"/>
<proteinExistence type="predicted"/>
<feature type="compositionally biased region" description="Basic residues" evidence="2">
    <location>
        <begin position="1"/>
        <end position="16"/>
    </location>
</feature>
<feature type="compositionally biased region" description="Polar residues" evidence="2">
    <location>
        <begin position="95"/>
        <end position="104"/>
    </location>
</feature>
<feature type="transmembrane region" description="Helical" evidence="3">
    <location>
        <begin position="716"/>
        <end position="744"/>
    </location>
</feature>
<gene>
    <name evidence="4" type="ORF">ECRASSUSDP1_LOCUS3414</name>
</gene>
<evidence type="ECO:0000313" key="5">
    <source>
        <dbReference type="Proteomes" id="UP001295684"/>
    </source>
</evidence>
<keyword evidence="1" id="KW-0175">Coiled coil</keyword>
<dbReference type="GO" id="GO:0006816">
    <property type="term" value="P:calcium ion transport"/>
    <property type="evidence" value="ECO:0007669"/>
    <property type="project" value="InterPro"/>
</dbReference>